<dbReference type="PANTHER" id="PTHR47481">
    <property type="match status" value="1"/>
</dbReference>
<feature type="compositionally biased region" description="Low complexity" evidence="1">
    <location>
        <begin position="173"/>
        <end position="182"/>
    </location>
</feature>
<evidence type="ECO:0008006" key="4">
    <source>
        <dbReference type="Google" id="ProtNLM"/>
    </source>
</evidence>
<feature type="non-terminal residue" evidence="2">
    <location>
        <position position="237"/>
    </location>
</feature>
<evidence type="ECO:0000256" key="1">
    <source>
        <dbReference type="SAM" id="MobiDB-lite"/>
    </source>
</evidence>
<gene>
    <name evidence="2" type="ORF">CEPIT_LOCUS11424</name>
</gene>
<organism evidence="2 3">
    <name type="scientific">Cuscuta epithymum</name>
    <dbReference type="NCBI Taxonomy" id="186058"/>
    <lineage>
        <taxon>Eukaryota</taxon>
        <taxon>Viridiplantae</taxon>
        <taxon>Streptophyta</taxon>
        <taxon>Embryophyta</taxon>
        <taxon>Tracheophyta</taxon>
        <taxon>Spermatophyta</taxon>
        <taxon>Magnoliopsida</taxon>
        <taxon>eudicotyledons</taxon>
        <taxon>Gunneridae</taxon>
        <taxon>Pentapetalae</taxon>
        <taxon>asterids</taxon>
        <taxon>lamiids</taxon>
        <taxon>Solanales</taxon>
        <taxon>Convolvulaceae</taxon>
        <taxon>Cuscuteae</taxon>
        <taxon>Cuscuta</taxon>
        <taxon>Cuscuta subgen. Cuscuta</taxon>
    </lineage>
</organism>
<keyword evidence="3" id="KW-1185">Reference proteome</keyword>
<dbReference type="PANTHER" id="PTHR47481:SF42">
    <property type="entry name" value="RHO GTPASE-ACTIVATING PROTEIN GACK-LIKE"/>
    <property type="match status" value="1"/>
</dbReference>
<evidence type="ECO:0000313" key="3">
    <source>
        <dbReference type="Proteomes" id="UP001152523"/>
    </source>
</evidence>
<dbReference type="Pfam" id="PF14223">
    <property type="entry name" value="Retrotran_gag_2"/>
    <property type="match status" value="1"/>
</dbReference>
<sequence length="237" mass="26024">MEVHDLKVSARIWESLQTRFQSACLARSMELKRLLSHIKKKENQTIDQYLLEIKILADSLSLINSPVSNKDLIEYAINGLGPAYESLITAVTYFPGDATIESLRPILLAQEQRNILFSSQDPQITHQAFAAARGGPPVDRGGAARGQGGRLHGNRGNRGGRGRGQRGRGRGYGQNFQNQQGNYVQNFPPPQQPGYPHGQQPYGAPRGQFPSGNSGFPSVDNSYQSHPPPVVCQICFS</sequence>
<name>A0AAV0D1J9_9ASTE</name>
<evidence type="ECO:0000313" key="2">
    <source>
        <dbReference type="EMBL" id="CAH9090764.1"/>
    </source>
</evidence>
<dbReference type="EMBL" id="CAMAPF010000065">
    <property type="protein sequence ID" value="CAH9090764.1"/>
    <property type="molecule type" value="Genomic_DNA"/>
</dbReference>
<feature type="region of interest" description="Disordered" evidence="1">
    <location>
        <begin position="131"/>
        <end position="227"/>
    </location>
</feature>
<protein>
    <recommendedName>
        <fullName evidence="4">Retrotransposon gag domain-containing protein</fullName>
    </recommendedName>
</protein>
<feature type="compositionally biased region" description="Polar residues" evidence="1">
    <location>
        <begin position="210"/>
        <end position="225"/>
    </location>
</feature>
<dbReference type="Proteomes" id="UP001152523">
    <property type="component" value="Unassembled WGS sequence"/>
</dbReference>
<accession>A0AAV0D1J9</accession>
<proteinExistence type="predicted"/>
<dbReference type="AlphaFoldDB" id="A0AAV0D1J9"/>
<feature type="compositionally biased region" description="Low complexity" evidence="1">
    <location>
        <begin position="194"/>
        <end position="205"/>
    </location>
</feature>
<reference evidence="2" key="1">
    <citation type="submission" date="2022-07" db="EMBL/GenBank/DDBJ databases">
        <authorList>
            <person name="Macas J."/>
            <person name="Novak P."/>
            <person name="Neumann P."/>
        </authorList>
    </citation>
    <scope>NUCLEOTIDE SEQUENCE</scope>
</reference>
<comment type="caution">
    <text evidence="2">The sequence shown here is derived from an EMBL/GenBank/DDBJ whole genome shotgun (WGS) entry which is preliminary data.</text>
</comment>
<feature type="compositionally biased region" description="Basic residues" evidence="1">
    <location>
        <begin position="152"/>
        <end position="169"/>
    </location>
</feature>